<feature type="chain" id="PRO_5045055287" evidence="5">
    <location>
        <begin position="30"/>
        <end position="160"/>
    </location>
</feature>
<dbReference type="Proteomes" id="UP001169764">
    <property type="component" value="Unassembled WGS sequence"/>
</dbReference>
<dbReference type="NCBIfam" id="TIGR01352">
    <property type="entry name" value="tonB_Cterm"/>
    <property type="match status" value="1"/>
</dbReference>
<evidence type="ECO:0000256" key="4">
    <source>
        <dbReference type="ARBA" id="ARBA00023136"/>
    </source>
</evidence>
<accession>A0ABT8YC46</accession>
<keyword evidence="2" id="KW-0812">Transmembrane</keyword>
<sequence length="160" mass="16779">MFRFDTFDVQRLAISAVGAAVLTATCVGAAVAPASAATVPATVPGWQKAVEQQIDLRSGDLPVRMSEKRAEAVVAVRFTADGDYAGADIARSTGVAAMDRHALRLASHIAYPQLPESVRGTPQTVAMRLFFNGAEAKRRDLGATKLAHADTAGMITIAAK</sequence>
<organism evidence="6 7">
    <name type="scientific">Sphingomonas natans</name>
    <dbReference type="NCBI Taxonomy" id="3063330"/>
    <lineage>
        <taxon>Bacteria</taxon>
        <taxon>Pseudomonadati</taxon>
        <taxon>Pseudomonadota</taxon>
        <taxon>Alphaproteobacteria</taxon>
        <taxon>Sphingomonadales</taxon>
        <taxon>Sphingomonadaceae</taxon>
        <taxon>Sphingomonas</taxon>
    </lineage>
</organism>
<proteinExistence type="predicted"/>
<evidence type="ECO:0000256" key="5">
    <source>
        <dbReference type="SAM" id="SignalP"/>
    </source>
</evidence>
<evidence type="ECO:0000256" key="1">
    <source>
        <dbReference type="ARBA" id="ARBA00004167"/>
    </source>
</evidence>
<name>A0ABT8YC46_9SPHN</name>
<dbReference type="InterPro" id="IPR006260">
    <property type="entry name" value="TonB/TolA_C"/>
</dbReference>
<gene>
    <name evidence="6" type="ORF">Q4F19_16030</name>
</gene>
<protein>
    <submittedName>
        <fullName evidence="6">TonB family protein</fullName>
    </submittedName>
</protein>
<feature type="signal peptide" evidence="5">
    <location>
        <begin position="1"/>
        <end position="29"/>
    </location>
</feature>
<comment type="caution">
    <text evidence="6">The sequence shown here is derived from an EMBL/GenBank/DDBJ whole genome shotgun (WGS) entry which is preliminary data.</text>
</comment>
<keyword evidence="3" id="KW-1133">Transmembrane helix</keyword>
<evidence type="ECO:0000313" key="6">
    <source>
        <dbReference type="EMBL" id="MDO6415900.1"/>
    </source>
</evidence>
<reference evidence="6" key="1">
    <citation type="submission" date="2023-07" db="EMBL/GenBank/DDBJ databases">
        <authorList>
            <person name="Kim M."/>
        </authorList>
    </citation>
    <scope>NUCLEOTIDE SEQUENCE</scope>
    <source>
        <strain evidence="6">BIUV-7</strain>
    </source>
</reference>
<dbReference type="RefSeq" id="WP_303544581.1">
    <property type="nucleotide sequence ID" value="NZ_JAUOTP010000008.1"/>
</dbReference>
<keyword evidence="7" id="KW-1185">Reference proteome</keyword>
<evidence type="ECO:0000256" key="3">
    <source>
        <dbReference type="ARBA" id="ARBA00022989"/>
    </source>
</evidence>
<evidence type="ECO:0000313" key="7">
    <source>
        <dbReference type="Proteomes" id="UP001169764"/>
    </source>
</evidence>
<keyword evidence="4" id="KW-0472">Membrane</keyword>
<keyword evidence="5" id="KW-0732">Signal</keyword>
<dbReference type="EMBL" id="JAUOTP010000008">
    <property type="protein sequence ID" value="MDO6415900.1"/>
    <property type="molecule type" value="Genomic_DNA"/>
</dbReference>
<dbReference type="SUPFAM" id="SSF74653">
    <property type="entry name" value="TolA/TonB C-terminal domain"/>
    <property type="match status" value="1"/>
</dbReference>
<dbReference type="Gene3D" id="3.30.1150.10">
    <property type="match status" value="1"/>
</dbReference>
<comment type="subcellular location">
    <subcellularLocation>
        <location evidence="1">Membrane</location>
        <topology evidence="1">Single-pass membrane protein</topology>
    </subcellularLocation>
</comment>
<evidence type="ECO:0000256" key="2">
    <source>
        <dbReference type="ARBA" id="ARBA00022692"/>
    </source>
</evidence>